<dbReference type="InParanoid" id="K4B4H1"/>
<reference evidence="15" key="1">
    <citation type="journal article" date="2012" name="Nature">
        <title>The tomato genome sequence provides insights into fleshy fruit evolution.</title>
        <authorList>
            <consortium name="Tomato Genome Consortium"/>
        </authorList>
    </citation>
    <scope>NUCLEOTIDE SEQUENCE [LARGE SCALE GENOMIC DNA]</scope>
    <source>
        <strain evidence="15">cv. Heinz 1706</strain>
    </source>
</reference>
<evidence type="ECO:0000313" key="15">
    <source>
        <dbReference type="EnsemblPlants" id="Solyc02g011720.1.1"/>
    </source>
</evidence>
<keyword evidence="10 13" id="KW-0472">Membrane</keyword>
<keyword evidence="6 13" id="KW-0812">Transmembrane</keyword>
<evidence type="ECO:0000256" key="11">
    <source>
        <dbReference type="ARBA" id="ARBA00047726"/>
    </source>
</evidence>
<sequence length="119" mass="13553">MEQTYGYAWMLPFIPLPVPMLIGARLIIFKGNKKVSLYVGFSEHLRFLAYMSFLSTSKLELVTNSNSIQIYILCEFVGVCSYLLIRFWFTRLVAANACQKAFKTNLGDFGLLVGILGFY</sequence>
<evidence type="ECO:0000256" key="6">
    <source>
        <dbReference type="ARBA" id="ARBA00022692"/>
    </source>
</evidence>
<dbReference type="GO" id="GO:0042773">
    <property type="term" value="P:ATP synthesis coupled electron transport"/>
    <property type="evidence" value="ECO:0007669"/>
    <property type="project" value="InterPro"/>
</dbReference>
<dbReference type="PANTHER" id="PTHR42829:SF2">
    <property type="entry name" value="NADH-UBIQUINONE OXIDOREDUCTASE CHAIN 5"/>
    <property type="match status" value="1"/>
</dbReference>
<feature type="transmembrane region" description="Helical" evidence="13">
    <location>
        <begin position="6"/>
        <end position="28"/>
    </location>
</feature>
<reference evidence="15" key="2">
    <citation type="submission" date="2015-06" db="UniProtKB">
        <authorList>
            <consortium name="EnsemblPlants"/>
        </authorList>
    </citation>
    <scope>IDENTIFICATION</scope>
    <source>
        <strain evidence="15">cv. Heinz 1706</strain>
    </source>
</reference>
<dbReference type="EnsemblPlants" id="Solyc02g011720.1.1">
    <property type="protein sequence ID" value="Solyc02g011720.1.1"/>
    <property type="gene ID" value="Solyc02g011720.1"/>
</dbReference>
<feature type="transmembrane region" description="Helical" evidence="13">
    <location>
        <begin position="68"/>
        <end position="89"/>
    </location>
</feature>
<comment type="similarity">
    <text evidence="3">Belongs to the complex I subunit 5 family.</text>
</comment>
<comment type="catalytic activity">
    <reaction evidence="12">
        <text>a plastoquinone + NADH + (n+1) H(+)(in) = a plastoquinol + NAD(+) + n H(+)(out)</text>
        <dbReference type="Rhea" id="RHEA:42608"/>
        <dbReference type="Rhea" id="RHEA-COMP:9561"/>
        <dbReference type="Rhea" id="RHEA-COMP:9562"/>
        <dbReference type="ChEBI" id="CHEBI:15378"/>
        <dbReference type="ChEBI" id="CHEBI:17757"/>
        <dbReference type="ChEBI" id="CHEBI:57540"/>
        <dbReference type="ChEBI" id="CHEBI:57945"/>
        <dbReference type="ChEBI" id="CHEBI:62192"/>
    </reaction>
</comment>
<evidence type="ECO:0000256" key="4">
    <source>
        <dbReference type="ARBA" id="ARBA00022448"/>
    </source>
</evidence>
<evidence type="ECO:0000256" key="13">
    <source>
        <dbReference type="SAM" id="Phobius"/>
    </source>
</evidence>
<dbReference type="AlphaFoldDB" id="K4B4H1"/>
<evidence type="ECO:0000256" key="7">
    <source>
        <dbReference type="ARBA" id="ARBA00022967"/>
    </source>
</evidence>
<dbReference type="PhylomeDB" id="K4B4H1"/>
<dbReference type="PANTHER" id="PTHR42829">
    <property type="entry name" value="NADH-UBIQUINONE OXIDOREDUCTASE CHAIN 5"/>
    <property type="match status" value="1"/>
</dbReference>
<dbReference type="InterPro" id="IPR003945">
    <property type="entry name" value="NU5C-like"/>
</dbReference>
<evidence type="ECO:0000259" key="14">
    <source>
        <dbReference type="Pfam" id="PF00361"/>
    </source>
</evidence>
<evidence type="ECO:0000256" key="10">
    <source>
        <dbReference type="ARBA" id="ARBA00023136"/>
    </source>
</evidence>
<feature type="domain" description="NADH:quinone oxidoreductase/Mrp antiporter transmembrane" evidence="14">
    <location>
        <begin position="66"/>
        <end position="119"/>
    </location>
</feature>
<evidence type="ECO:0000256" key="8">
    <source>
        <dbReference type="ARBA" id="ARBA00022989"/>
    </source>
</evidence>
<proteinExistence type="inferred from homology"/>
<dbReference type="InterPro" id="IPR001750">
    <property type="entry name" value="ND/Mrp_TM"/>
</dbReference>
<name>K4B4H1_SOLLC</name>
<keyword evidence="7" id="KW-1278">Translocase</keyword>
<dbReference type="PRINTS" id="PR01434">
    <property type="entry name" value="NADHDHGNASE5"/>
</dbReference>
<protein>
    <recommendedName>
        <fullName evidence="14">NADH:quinone oxidoreductase/Mrp antiporter transmembrane domain-containing protein</fullName>
    </recommendedName>
</protein>
<dbReference type="eggNOG" id="KOG4668">
    <property type="taxonomic scope" value="Eukaryota"/>
</dbReference>
<evidence type="ECO:0000313" key="16">
    <source>
        <dbReference type="Proteomes" id="UP000004994"/>
    </source>
</evidence>
<evidence type="ECO:0000256" key="2">
    <source>
        <dbReference type="ARBA" id="ARBA00004334"/>
    </source>
</evidence>
<dbReference type="Proteomes" id="UP000004994">
    <property type="component" value="Chromosome 2"/>
</dbReference>
<evidence type="ECO:0000256" key="5">
    <source>
        <dbReference type="ARBA" id="ARBA00022640"/>
    </source>
</evidence>
<dbReference type="Gramene" id="Solyc02g011720.1.1">
    <property type="protein sequence ID" value="Solyc02g011720.1.1"/>
    <property type="gene ID" value="Solyc02g011720.1"/>
</dbReference>
<evidence type="ECO:0000256" key="1">
    <source>
        <dbReference type="ARBA" id="ARBA00004141"/>
    </source>
</evidence>
<accession>K4B4H1</accession>
<dbReference type="GO" id="GO:0008137">
    <property type="term" value="F:NADH dehydrogenase (ubiquinone) activity"/>
    <property type="evidence" value="ECO:0007669"/>
    <property type="project" value="InterPro"/>
</dbReference>
<keyword evidence="4" id="KW-0813">Transport</keyword>
<dbReference type="OMA" id="FLAYMSF"/>
<keyword evidence="8 13" id="KW-1133">Transmembrane helix</keyword>
<dbReference type="STRING" id="4081.K4B4H1"/>
<keyword evidence="16" id="KW-1185">Reference proteome</keyword>
<evidence type="ECO:0000256" key="9">
    <source>
        <dbReference type="ARBA" id="ARBA00023027"/>
    </source>
</evidence>
<comment type="catalytic activity">
    <reaction evidence="11">
        <text>a plastoquinone + NADPH + (n+1) H(+)(in) = a plastoquinol + NADP(+) + n H(+)(out)</text>
        <dbReference type="Rhea" id="RHEA:42612"/>
        <dbReference type="Rhea" id="RHEA-COMP:9561"/>
        <dbReference type="Rhea" id="RHEA-COMP:9562"/>
        <dbReference type="ChEBI" id="CHEBI:15378"/>
        <dbReference type="ChEBI" id="CHEBI:17757"/>
        <dbReference type="ChEBI" id="CHEBI:57783"/>
        <dbReference type="ChEBI" id="CHEBI:58349"/>
        <dbReference type="ChEBI" id="CHEBI:62192"/>
    </reaction>
</comment>
<dbReference type="GO" id="GO:0009535">
    <property type="term" value="C:chloroplast thylakoid membrane"/>
    <property type="evidence" value="ECO:0007669"/>
    <property type="project" value="UniProtKB-SubCell"/>
</dbReference>
<keyword evidence="9" id="KW-0520">NAD</keyword>
<dbReference type="Pfam" id="PF00361">
    <property type="entry name" value="Proton_antipo_M"/>
    <property type="match status" value="1"/>
</dbReference>
<organism evidence="15">
    <name type="scientific">Solanum lycopersicum</name>
    <name type="common">Tomato</name>
    <name type="synonym">Lycopersicon esculentum</name>
    <dbReference type="NCBI Taxonomy" id="4081"/>
    <lineage>
        <taxon>Eukaryota</taxon>
        <taxon>Viridiplantae</taxon>
        <taxon>Streptophyta</taxon>
        <taxon>Embryophyta</taxon>
        <taxon>Tracheophyta</taxon>
        <taxon>Spermatophyta</taxon>
        <taxon>Magnoliopsida</taxon>
        <taxon>eudicotyledons</taxon>
        <taxon>Gunneridae</taxon>
        <taxon>Pentapetalae</taxon>
        <taxon>asterids</taxon>
        <taxon>lamiids</taxon>
        <taxon>Solanales</taxon>
        <taxon>Solanaceae</taxon>
        <taxon>Solanoideae</taxon>
        <taxon>Solaneae</taxon>
        <taxon>Solanum</taxon>
        <taxon>Solanum subgen. Lycopersicon</taxon>
    </lineage>
</organism>
<dbReference type="HOGENOM" id="CLU_2065600_0_0_1"/>
<keyword evidence="5" id="KW-0934">Plastid</keyword>
<evidence type="ECO:0000256" key="12">
    <source>
        <dbReference type="ARBA" id="ARBA00048026"/>
    </source>
</evidence>
<evidence type="ECO:0000256" key="3">
    <source>
        <dbReference type="ARBA" id="ARBA00008200"/>
    </source>
</evidence>
<dbReference type="PaxDb" id="4081-Solyc02g011720.1.1"/>
<comment type="subcellular location">
    <subcellularLocation>
        <location evidence="1">Membrane</location>
        <topology evidence="1">Multi-pass membrane protein</topology>
    </subcellularLocation>
    <subcellularLocation>
        <location evidence="2">Plastid</location>
        <location evidence="2">Chloroplast thylakoid membrane</location>
    </subcellularLocation>
</comment>